<keyword evidence="3" id="KW-1003">Cell membrane</keyword>
<feature type="transmembrane region" description="Helical" evidence="7">
    <location>
        <begin position="193"/>
        <end position="217"/>
    </location>
</feature>
<feature type="transmembrane region" description="Helical" evidence="7">
    <location>
        <begin position="104"/>
        <end position="123"/>
    </location>
</feature>
<organism evidence="8 9">
    <name type="scientific">Eubacterium plexicaudatum ASF492</name>
    <dbReference type="NCBI Taxonomy" id="1235802"/>
    <lineage>
        <taxon>Bacteria</taxon>
        <taxon>Bacillati</taxon>
        <taxon>Bacillota</taxon>
        <taxon>Clostridia</taxon>
        <taxon>Eubacteriales</taxon>
        <taxon>Eubacteriaceae</taxon>
        <taxon>Eubacterium</taxon>
    </lineage>
</organism>
<dbReference type="HOGENOM" id="CLU_063626_2_1_9"/>
<dbReference type="STRING" id="1235802.C823_00175"/>
<protein>
    <submittedName>
        <fullName evidence="8">Flagellar biosynthetic protein FliR</fullName>
    </submittedName>
</protein>
<dbReference type="GO" id="GO:0006605">
    <property type="term" value="P:protein targeting"/>
    <property type="evidence" value="ECO:0007669"/>
    <property type="project" value="InterPro"/>
</dbReference>
<name>N2BBF2_9FIRM</name>
<dbReference type="AlphaFoldDB" id="N2BBF2"/>
<dbReference type="PRINTS" id="PR00953">
    <property type="entry name" value="TYPE3IMRPROT"/>
</dbReference>
<dbReference type="PANTHER" id="PTHR30065:SF1">
    <property type="entry name" value="SURFACE PRESENTATION OF ANTIGENS PROTEIN SPAR"/>
    <property type="match status" value="1"/>
</dbReference>
<evidence type="ECO:0000256" key="5">
    <source>
        <dbReference type="ARBA" id="ARBA00022989"/>
    </source>
</evidence>
<keyword evidence="5 7" id="KW-1133">Transmembrane helix</keyword>
<dbReference type="Proteomes" id="UP000012589">
    <property type="component" value="Unassembled WGS sequence"/>
</dbReference>
<evidence type="ECO:0000256" key="1">
    <source>
        <dbReference type="ARBA" id="ARBA00004651"/>
    </source>
</evidence>
<evidence type="ECO:0000256" key="4">
    <source>
        <dbReference type="ARBA" id="ARBA00022692"/>
    </source>
</evidence>
<keyword evidence="8" id="KW-0969">Cilium</keyword>
<keyword evidence="9" id="KW-1185">Reference proteome</keyword>
<comment type="similarity">
    <text evidence="2">Belongs to the FliR/MopE/SpaR family.</text>
</comment>
<proteinExistence type="inferred from homology"/>
<evidence type="ECO:0000313" key="8">
    <source>
        <dbReference type="EMBL" id="EMZ39012.1"/>
    </source>
</evidence>
<dbReference type="eggNOG" id="COG1684">
    <property type="taxonomic scope" value="Bacteria"/>
</dbReference>
<keyword evidence="4 7" id="KW-0812">Transmembrane</keyword>
<dbReference type="InterPro" id="IPR002010">
    <property type="entry name" value="T3SS_IM_R"/>
</dbReference>
<feature type="transmembrane region" description="Helical" evidence="7">
    <location>
        <begin position="59"/>
        <end position="84"/>
    </location>
</feature>
<feature type="transmembrane region" description="Helical" evidence="7">
    <location>
        <begin position="159"/>
        <end position="181"/>
    </location>
</feature>
<dbReference type="GO" id="GO:0005886">
    <property type="term" value="C:plasma membrane"/>
    <property type="evidence" value="ECO:0007669"/>
    <property type="project" value="UniProtKB-SubCell"/>
</dbReference>
<reference evidence="8 9" key="1">
    <citation type="journal article" date="2014" name="Genome Announc.">
        <title>Draft genome sequences of the altered schaedler flora, a defined bacterial community from gnotobiotic mice.</title>
        <authorList>
            <person name="Wannemuehler M.J."/>
            <person name="Overstreet A.M."/>
            <person name="Ward D.V."/>
            <person name="Phillips G.J."/>
        </authorList>
    </citation>
    <scope>NUCLEOTIDE SEQUENCE [LARGE SCALE GENOMIC DNA]</scope>
    <source>
        <strain evidence="8 9">ASF492</strain>
    </source>
</reference>
<keyword evidence="8" id="KW-0282">Flagellum</keyword>
<comment type="subcellular location">
    <subcellularLocation>
        <location evidence="1">Cell membrane</location>
        <topology evidence="1">Multi-pass membrane protein</topology>
    </subcellularLocation>
</comment>
<dbReference type="Pfam" id="PF01311">
    <property type="entry name" value="Bac_export_1"/>
    <property type="match status" value="1"/>
</dbReference>
<evidence type="ECO:0000313" key="9">
    <source>
        <dbReference type="Proteomes" id="UP000012589"/>
    </source>
</evidence>
<dbReference type="PATRIC" id="fig|1235802.3.peg.188"/>
<evidence type="ECO:0000256" key="6">
    <source>
        <dbReference type="ARBA" id="ARBA00023136"/>
    </source>
</evidence>
<dbReference type="EMBL" id="AQFT01000005">
    <property type="protein sequence ID" value="EMZ39012.1"/>
    <property type="molecule type" value="Genomic_DNA"/>
</dbReference>
<keyword evidence="8" id="KW-0966">Cell projection</keyword>
<comment type="caution">
    <text evidence="8">The sequence shown here is derived from an EMBL/GenBank/DDBJ whole genome shotgun (WGS) entry which is preliminary data.</text>
</comment>
<keyword evidence="6 7" id="KW-0472">Membrane</keyword>
<evidence type="ECO:0000256" key="2">
    <source>
        <dbReference type="ARBA" id="ARBA00009772"/>
    </source>
</evidence>
<gene>
    <name evidence="8" type="ORF">C823_00175</name>
</gene>
<dbReference type="PANTHER" id="PTHR30065">
    <property type="entry name" value="FLAGELLAR BIOSYNTHETIC PROTEIN FLIR"/>
    <property type="match status" value="1"/>
</dbReference>
<evidence type="ECO:0000256" key="3">
    <source>
        <dbReference type="ARBA" id="ARBA00022475"/>
    </source>
</evidence>
<sequence>MYFCSAFFNTKGVPTKTKIGVAGCIAIMLTGVLPEQNLAYTGIMEYGVIVIKEGITGLLIGYSASICNSIVLFAGSLIDMQIGLSMAQEFNPMTMMNESITGNLYNYMVMLMLLASNMYHYVIRAVCESYQLLPINRQVFQWDHLLEGIASYMSALVMIGFRITLPVFACMMLVNCVLGILAKVSPQMNMFSVGIQIKVLVGLSILFLAFMLLDSVADNIAQEMKRLVVYMIKGMYVSE</sequence>
<accession>N2BBF2</accession>
<evidence type="ECO:0000256" key="7">
    <source>
        <dbReference type="SAM" id="Phobius"/>
    </source>
</evidence>